<reference evidence="2 3" key="1">
    <citation type="submission" date="2024-07" db="EMBL/GenBank/DDBJ databases">
        <title>Draft sequence of the Neodothiora populina.</title>
        <authorList>
            <person name="Drown D.D."/>
            <person name="Schuette U.S."/>
            <person name="Buechlein A.B."/>
            <person name="Rusch D.R."/>
            <person name="Winton L.W."/>
            <person name="Adams G.A."/>
        </authorList>
    </citation>
    <scope>NUCLEOTIDE SEQUENCE [LARGE SCALE GENOMIC DNA]</scope>
    <source>
        <strain evidence="2 3">CPC 39397</strain>
    </source>
</reference>
<feature type="compositionally biased region" description="Low complexity" evidence="1">
    <location>
        <begin position="32"/>
        <end position="59"/>
    </location>
</feature>
<evidence type="ECO:0000313" key="2">
    <source>
        <dbReference type="EMBL" id="KAL1306678.1"/>
    </source>
</evidence>
<protein>
    <submittedName>
        <fullName evidence="2">Uncharacterized protein</fullName>
    </submittedName>
</protein>
<feature type="region of interest" description="Disordered" evidence="1">
    <location>
        <begin position="121"/>
        <end position="146"/>
    </location>
</feature>
<proteinExistence type="predicted"/>
<comment type="caution">
    <text evidence="2">The sequence shown here is derived from an EMBL/GenBank/DDBJ whole genome shotgun (WGS) entry which is preliminary data.</text>
</comment>
<keyword evidence="3" id="KW-1185">Reference proteome</keyword>
<organism evidence="2 3">
    <name type="scientific">Neodothiora populina</name>
    <dbReference type="NCBI Taxonomy" id="2781224"/>
    <lineage>
        <taxon>Eukaryota</taxon>
        <taxon>Fungi</taxon>
        <taxon>Dikarya</taxon>
        <taxon>Ascomycota</taxon>
        <taxon>Pezizomycotina</taxon>
        <taxon>Dothideomycetes</taxon>
        <taxon>Dothideomycetidae</taxon>
        <taxon>Dothideales</taxon>
        <taxon>Dothioraceae</taxon>
        <taxon>Neodothiora</taxon>
    </lineage>
</organism>
<feature type="compositionally biased region" description="Acidic residues" evidence="1">
    <location>
        <begin position="134"/>
        <end position="143"/>
    </location>
</feature>
<name>A0ABR3PKL2_9PEZI</name>
<dbReference type="PANTHER" id="PTHR38702">
    <property type="entry name" value="CALPONIN-HOMOLOGY (CH) DOMAIN-CONTAINING PROTEIN"/>
    <property type="match status" value="1"/>
</dbReference>
<dbReference type="EMBL" id="JBFMKM010000004">
    <property type="protein sequence ID" value="KAL1306678.1"/>
    <property type="molecule type" value="Genomic_DNA"/>
</dbReference>
<dbReference type="RefSeq" id="XP_069202950.1">
    <property type="nucleotide sequence ID" value="XM_069345123.1"/>
</dbReference>
<dbReference type="PANTHER" id="PTHR38702:SF1">
    <property type="entry name" value="CALPONIN-HOMOLOGY (CH) DOMAIN-CONTAINING PROTEIN"/>
    <property type="match status" value="1"/>
</dbReference>
<evidence type="ECO:0000256" key="1">
    <source>
        <dbReference type="SAM" id="MobiDB-lite"/>
    </source>
</evidence>
<dbReference type="Proteomes" id="UP001562354">
    <property type="component" value="Unassembled WGS sequence"/>
</dbReference>
<feature type="compositionally biased region" description="Low complexity" evidence="1">
    <location>
        <begin position="12"/>
        <end position="25"/>
    </location>
</feature>
<dbReference type="GeneID" id="95979049"/>
<evidence type="ECO:0000313" key="3">
    <source>
        <dbReference type="Proteomes" id="UP001562354"/>
    </source>
</evidence>
<gene>
    <name evidence="2" type="ORF">AAFC00_005350</name>
</gene>
<feature type="region of interest" description="Disordered" evidence="1">
    <location>
        <begin position="1"/>
        <end position="76"/>
    </location>
</feature>
<sequence>MATDAKTPELRPISSSPSISPSQISCTCTPLDISSTSPSVSSDRSSRSFSDSSHPSDCSCNGGHNHARRRNGFMRPQGTEFAESARARDSVMCLGSIAALQYYFARTGLLDGKGAQMAKERKAKSSAATKEGEETGAEQDSENASEIMAPPAVSTYRYKEPVTEPLPDVALLRRQLREALDRAQKALENARRDNDAKLPEIHVAETSVEGDGQSVTHSRHELQGLHVLDNVTLAIRQARTYYITHTHPQDLYAIRPERQIRSDLYQVLDILKRMASRGFRGGMRAEEHDGITAWVQGIHELLSMEEEQEAVELERIQKSPWRDGDWTGREREREWLFLNSFDPNPSPLPPWEDTTSYPSEFLIALSKGLRLVTLHNEMVRRSKRPFGAITTFYVDLAKPYRCAENLRYWAKASELRWEIKLDFDALEVVHGDSEEAWIRFENAIRVWCAGVREELSREWADMDQMPSTARASHS</sequence>
<accession>A0ABR3PKL2</accession>